<evidence type="ECO:0000256" key="1">
    <source>
        <dbReference type="ARBA" id="ARBA00011051"/>
    </source>
</evidence>
<keyword evidence="6" id="KW-1185">Reference proteome</keyword>
<evidence type="ECO:0000256" key="2">
    <source>
        <dbReference type="ARBA" id="ARBA00021572"/>
    </source>
</evidence>
<comment type="caution">
    <text evidence="5">The sequence shown here is derived from an EMBL/GenBank/DDBJ whole genome shotgun (WGS) entry which is preliminary data.</text>
</comment>
<keyword evidence="5" id="KW-0456">Lyase</keyword>
<keyword evidence="5" id="KW-0560">Oxidoreductase</keyword>
<dbReference type="EMBL" id="VFRA01000001">
    <property type="protein sequence ID" value="TQO20365.1"/>
    <property type="molecule type" value="Genomic_DNA"/>
</dbReference>
<dbReference type="SUPFAM" id="SSF54593">
    <property type="entry name" value="Glyoxalase/Bleomycin resistance protein/Dihydroxybiphenyl dioxygenase"/>
    <property type="match status" value="1"/>
</dbReference>
<dbReference type="InterPro" id="IPR000335">
    <property type="entry name" value="Bleomycin-R"/>
</dbReference>
<reference evidence="5 6" key="1">
    <citation type="submission" date="2019-06" db="EMBL/GenBank/DDBJ databases">
        <title>Sequencing the genomes of 1000 actinobacteria strains.</title>
        <authorList>
            <person name="Klenk H.-P."/>
        </authorList>
    </citation>
    <scope>NUCLEOTIDE SEQUENCE [LARGE SCALE GENOMIC DNA]</scope>
    <source>
        <strain evidence="5 6">DSM 21947</strain>
    </source>
</reference>
<organism evidence="5 6">
    <name type="scientific">Rhodoglobus vestalii</name>
    <dbReference type="NCBI Taxonomy" id="193384"/>
    <lineage>
        <taxon>Bacteria</taxon>
        <taxon>Bacillati</taxon>
        <taxon>Actinomycetota</taxon>
        <taxon>Actinomycetes</taxon>
        <taxon>Micrococcales</taxon>
        <taxon>Microbacteriaceae</taxon>
        <taxon>Rhodoglobus</taxon>
    </lineage>
</organism>
<dbReference type="GO" id="GO:0046677">
    <property type="term" value="P:response to antibiotic"/>
    <property type="evidence" value="ECO:0007669"/>
    <property type="project" value="UniProtKB-KW"/>
</dbReference>
<dbReference type="GO" id="GO:0051213">
    <property type="term" value="F:dioxygenase activity"/>
    <property type="evidence" value="ECO:0007669"/>
    <property type="project" value="UniProtKB-KW"/>
</dbReference>
<dbReference type="InterPro" id="IPR029068">
    <property type="entry name" value="Glyas_Bleomycin-R_OHBP_Dase"/>
</dbReference>
<dbReference type="OrthoDB" id="284897at2"/>
<dbReference type="InterPro" id="IPR004360">
    <property type="entry name" value="Glyas_Fos-R_dOase_dom"/>
</dbReference>
<dbReference type="Pfam" id="PF00903">
    <property type="entry name" value="Glyoxalase"/>
    <property type="match status" value="1"/>
</dbReference>
<gene>
    <name evidence="5" type="ORF">FB472_1996</name>
</gene>
<dbReference type="PROSITE" id="PS51819">
    <property type="entry name" value="VOC"/>
    <property type="match status" value="1"/>
</dbReference>
<evidence type="ECO:0000313" key="5">
    <source>
        <dbReference type="EMBL" id="TQO20365.1"/>
    </source>
</evidence>
<evidence type="ECO:0000313" key="6">
    <source>
        <dbReference type="Proteomes" id="UP000316560"/>
    </source>
</evidence>
<feature type="domain" description="VOC" evidence="4">
    <location>
        <begin position="16"/>
        <end position="144"/>
    </location>
</feature>
<evidence type="ECO:0000259" key="4">
    <source>
        <dbReference type="PROSITE" id="PS51819"/>
    </source>
</evidence>
<proteinExistence type="inferred from homology"/>
<name>A0A8H2PXL3_9MICO</name>
<protein>
    <recommendedName>
        <fullName evidence="2">Bleomycin resistance protein</fullName>
    </recommendedName>
</protein>
<dbReference type="AlphaFoldDB" id="A0A8H2PXL3"/>
<keyword evidence="3" id="KW-0046">Antibiotic resistance</keyword>
<dbReference type="GO" id="GO:0016829">
    <property type="term" value="F:lyase activity"/>
    <property type="evidence" value="ECO:0007669"/>
    <property type="project" value="UniProtKB-KW"/>
</dbReference>
<keyword evidence="5" id="KW-0223">Dioxygenase</keyword>
<evidence type="ECO:0000256" key="3">
    <source>
        <dbReference type="ARBA" id="ARBA00023251"/>
    </source>
</evidence>
<comment type="similarity">
    <text evidence="1">Belongs to the bleomycin resistance protein family.</text>
</comment>
<accession>A0A8H2PXL3</accession>
<dbReference type="CDD" id="cd08349">
    <property type="entry name" value="BLMA_like"/>
    <property type="match status" value="1"/>
</dbReference>
<dbReference type="Proteomes" id="UP000316560">
    <property type="component" value="Unassembled WGS sequence"/>
</dbReference>
<sequence length="152" mass="16880">MDLACDDDAVTDDVDSALVPELLVTDLDRSIEFWCDVCGFQLRYSRPEERFAYITFGTAHVMLEQVGTGRNWVPAALETPFGRGINFQVTVPDTAVIAEALALAGVGLFMQPEEKWYRVGNEDAGVQQFVVTDPDGYLIRFQSSLGRRPTAQ</sequence>
<dbReference type="Gene3D" id="3.10.180.10">
    <property type="entry name" value="2,3-Dihydroxybiphenyl 1,2-Dioxygenase, domain 1"/>
    <property type="match status" value="1"/>
</dbReference>
<dbReference type="InterPro" id="IPR037523">
    <property type="entry name" value="VOC_core"/>
</dbReference>